<dbReference type="EMBL" id="FOVD01000012">
    <property type="protein sequence ID" value="SFN94139.1"/>
    <property type="molecule type" value="Genomic_DNA"/>
</dbReference>
<proteinExistence type="predicted"/>
<evidence type="ECO:0000313" key="2">
    <source>
        <dbReference type="Proteomes" id="UP000198769"/>
    </source>
</evidence>
<sequence>MYTKILEKLNVLGANTEHVRAEKAFAENWQSIQFSCYLYDKEWDVYGIDAFYEKNKEKYSDHNEKFYEDLVEHYFSEHQQTYGQDFYKDWLFTPFKKDSKDDGELEGFVEEAEVRETVQGTEMDFICIIYSYGYPDHYFVCLTDPNPMNPTVYSTDHEVYFEEIENEGSLEDFLDRYMTKEEFVNVVKEYLEEKFGK</sequence>
<dbReference type="RefSeq" id="WP_090027734.1">
    <property type="nucleotide sequence ID" value="NZ_FOVD01000012.1"/>
</dbReference>
<dbReference type="Proteomes" id="UP000198769">
    <property type="component" value="Unassembled WGS sequence"/>
</dbReference>
<dbReference type="AlphaFoldDB" id="A0A1I5D4I5"/>
<organism evidence="1 2">
    <name type="scientific">Chryseobacterium oleae</name>
    <dbReference type="NCBI Taxonomy" id="491207"/>
    <lineage>
        <taxon>Bacteria</taxon>
        <taxon>Pseudomonadati</taxon>
        <taxon>Bacteroidota</taxon>
        <taxon>Flavobacteriia</taxon>
        <taxon>Flavobacteriales</taxon>
        <taxon>Weeksellaceae</taxon>
        <taxon>Chryseobacterium group</taxon>
        <taxon>Chryseobacterium</taxon>
    </lineage>
</organism>
<keyword evidence="2" id="KW-1185">Reference proteome</keyword>
<name>A0A1I5D4I5_CHROL</name>
<dbReference type="OrthoDB" id="879470at2"/>
<reference evidence="2" key="1">
    <citation type="submission" date="2016-10" db="EMBL/GenBank/DDBJ databases">
        <authorList>
            <person name="Varghese N."/>
            <person name="Submissions S."/>
        </authorList>
    </citation>
    <scope>NUCLEOTIDE SEQUENCE [LARGE SCALE GENOMIC DNA]</scope>
    <source>
        <strain evidence="2">DSM 25575</strain>
    </source>
</reference>
<gene>
    <name evidence="1" type="ORF">SAMN05421594_4797</name>
</gene>
<evidence type="ECO:0000313" key="1">
    <source>
        <dbReference type="EMBL" id="SFN94139.1"/>
    </source>
</evidence>
<accession>A0A1I5D4I5</accession>
<protein>
    <submittedName>
        <fullName evidence="1">Uncharacterized protein</fullName>
    </submittedName>
</protein>